<feature type="domain" description="PIFI-like Ig-like" evidence="3">
    <location>
        <begin position="75"/>
        <end position="204"/>
    </location>
</feature>
<sequence length="269" mass="29490">MASSITFFPSSPLPSSTSIRNRTVSNPTLGANTFTNLPRRKSAGRIVTAEASSSNSAVTTSALDNAKEYLLPRWAEFDIGRAPVFWKTVNGLPPMSGEVLKIFYNPTANKLTPNEEFGIAFNGGFNQPIMCSGEQRSMTIRERGKADPPFFSIKIFIPQHAVNIIFSFTNGSDWDGPYKIQFQPIKKWKNKPLSFFNEGLAEELSKEGACDKAIFPDSYDVIARCSMIANLSTEGGDRCKLDLVEGCTDTNSIDFNPLANVDDGSCSVE</sequence>
<keyword evidence="5" id="KW-1185">Reference proteome</keyword>
<feature type="compositionally biased region" description="Polar residues" evidence="2">
    <location>
        <begin position="20"/>
        <end position="35"/>
    </location>
</feature>
<protein>
    <submittedName>
        <fullName evidence="4">Post-illumination chlorophyll fluorescence increase protein</fullName>
    </submittedName>
</protein>
<dbReference type="OrthoDB" id="1900123at2759"/>
<dbReference type="EMBL" id="LFYR01000825">
    <property type="protein sequence ID" value="KMZ68636.1"/>
    <property type="molecule type" value="Genomic_DNA"/>
</dbReference>
<evidence type="ECO:0000256" key="1">
    <source>
        <dbReference type="ARBA" id="ARBA00004470"/>
    </source>
</evidence>
<feature type="compositionally biased region" description="Low complexity" evidence="2">
    <location>
        <begin position="1"/>
        <end position="19"/>
    </location>
</feature>
<dbReference type="GO" id="GO:0009570">
    <property type="term" value="C:chloroplast stroma"/>
    <property type="evidence" value="ECO:0000318"/>
    <property type="project" value="GO_Central"/>
</dbReference>
<dbReference type="PANTHER" id="PTHR32429">
    <property type="match status" value="1"/>
</dbReference>
<dbReference type="STRING" id="29655.A0A0K9PI74"/>
<dbReference type="PANTHER" id="PTHR32429:SF9">
    <property type="entry name" value="PROTEIN POST-ILLUMINATION CHLOROPHYLL FLUORESCENCE INCREASE, CHLOROPLASTIC"/>
    <property type="match status" value="1"/>
</dbReference>
<evidence type="ECO:0000313" key="5">
    <source>
        <dbReference type="Proteomes" id="UP000036987"/>
    </source>
</evidence>
<dbReference type="GO" id="GO:0010478">
    <property type="term" value="P:chlororespiration"/>
    <property type="evidence" value="ECO:0000318"/>
    <property type="project" value="GO_Central"/>
</dbReference>
<organism evidence="4 5">
    <name type="scientific">Zostera marina</name>
    <name type="common">Eelgrass</name>
    <dbReference type="NCBI Taxonomy" id="29655"/>
    <lineage>
        <taxon>Eukaryota</taxon>
        <taxon>Viridiplantae</taxon>
        <taxon>Streptophyta</taxon>
        <taxon>Embryophyta</taxon>
        <taxon>Tracheophyta</taxon>
        <taxon>Spermatophyta</taxon>
        <taxon>Magnoliopsida</taxon>
        <taxon>Liliopsida</taxon>
        <taxon>Zosteraceae</taxon>
        <taxon>Zostera</taxon>
    </lineage>
</organism>
<comment type="caution">
    <text evidence="4">The sequence shown here is derived from an EMBL/GenBank/DDBJ whole genome shotgun (WGS) entry which is preliminary data.</text>
</comment>
<dbReference type="InterPro" id="IPR057612">
    <property type="entry name" value="Ig_PIFI"/>
</dbReference>
<proteinExistence type="predicted"/>
<dbReference type="InterPro" id="IPR044960">
    <property type="entry name" value="RCA-like"/>
</dbReference>
<comment type="subcellular location">
    <subcellularLocation>
        <location evidence="1">Plastid</location>
        <location evidence="1">Chloroplast stroma</location>
    </subcellularLocation>
</comment>
<accession>A0A0K9PI74</accession>
<feature type="region of interest" description="Disordered" evidence="2">
    <location>
        <begin position="1"/>
        <end position="35"/>
    </location>
</feature>
<evidence type="ECO:0000313" key="4">
    <source>
        <dbReference type="EMBL" id="KMZ68636.1"/>
    </source>
</evidence>
<evidence type="ECO:0000256" key="2">
    <source>
        <dbReference type="SAM" id="MobiDB-lite"/>
    </source>
</evidence>
<reference evidence="5" key="1">
    <citation type="journal article" date="2016" name="Nature">
        <title>The genome of the seagrass Zostera marina reveals angiosperm adaptation to the sea.</title>
        <authorList>
            <person name="Olsen J.L."/>
            <person name="Rouze P."/>
            <person name="Verhelst B."/>
            <person name="Lin Y.-C."/>
            <person name="Bayer T."/>
            <person name="Collen J."/>
            <person name="Dattolo E."/>
            <person name="De Paoli E."/>
            <person name="Dittami S."/>
            <person name="Maumus F."/>
            <person name="Michel G."/>
            <person name="Kersting A."/>
            <person name="Lauritano C."/>
            <person name="Lohaus R."/>
            <person name="Toepel M."/>
            <person name="Tonon T."/>
            <person name="Vanneste K."/>
            <person name="Amirebrahimi M."/>
            <person name="Brakel J."/>
            <person name="Bostroem C."/>
            <person name="Chovatia M."/>
            <person name="Grimwood J."/>
            <person name="Jenkins J.W."/>
            <person name="Jueterbock A."/>
            <person name="Mraz A."/>
            <person name="Stam W.T."/>
            <person name="Tice H."/>
            <person name="Bornberg-Bauer E."/>
            <person name="Green P.J."/>
            <person name="Pearson G.A."/>
            <person name="Procaccini G."/>
            <person name="Duarte C.M."/>
            <person name="Schmutz J."/>
            <person name="Reusch T.B.H."/>
            <person name="Van de Peer Y."/>
        </authorList>
    </citation>
    <scope>NUCLEOTIDE SEQUENCE [LARGE SCALE GENOMIC DNA]</scope>
    <source>
        <strain evidence="5">cv. Finnish</strain>
    </source>
</reference>
<gene>
    <name evidence="4" type="ORF">ZOSMA_234G00100</name>
</gene>
<dbReference type="Proteomes" id="UP000036987">
    <property type="component" value="Unassembled WGS sequence"/>
</dbReference>
<evidence type="ECO:0000259" key="3">
    <source>
        <dbReference type="Pfam" id="PF25419"/>
    </source>
</evidence>
<dbReference type="OMA" id="RCTMIGN"/>
<dbReference type="Pfam" id="PF25419">
    <property type="entry name" value="Ig_PIFI"/>
    <property type="match status" value="1"/>
</dbReference>
<dbReference type="AlphaFoldDB" id="A0A0K9PI74"/>
<name>A0A0K9PI74_ZOSMR</name>